<proteinExistence type="predicted"/>
<comment type="caution">
    <text evidence="2">The sequence shown here is derived from an EMBL/GenBank/DDBJ whole genome shotgun (WGS) entry which is preliminary data.</text>
</comment>
<reference evidence="2 3" key="2">
    <citation type="journal article" date="2017" name="Front. Plant Sci.">
        <title>Gene Classification and Mining of Molecular Markers Useful in Red Clover (Trifolium pratense) Breeding.</title>
        <authorList>
            <person name="Istvanek J."/>
            <person name="Dluhosova J."/>
            <person name="Dluhos P."/>
            <person name="Patkova L."/>
            <person name="Nedelnik J."/>
            <person name="Repkova J."/>
        </authorList>
    </citation>
    <scope>NUCLEOTIDE SEQUENCE [LARGE SCALE GENOMIC DNA]</scope>
    <source>
        <strain evidence="3">cv. Tatra</strain>
        <tissue evidence="2">Young leaves</tissue>
    </source>
</reference>
<dbReference type="EMBL" id="ASHM01046756">
    <property type="protein sequence ID" value="PNX84611.1"/>
    <property type="molecule type" value="Genomic_DNA"/>
</dbReference>
<accession>A0A2K3M1E5</accession>
<feature type="region of interest" description="Disordered" evidence="1">
    <location>
        <begin position="1"/>
        <end position="27"/>
    </location>
</feature>
<organism evidence="2 3">
    <name type="scientific">Trifolium pratense</name>
    <name type="common">Red clover</name>
    <dbReference type="NCBI Taxonomy" id="57577"/>
    <lineage>
        <taxon>Eukaryota</taxon>
        <taxon>Viridiplantae</taxon>
        <taxon>Streptophyta</taxon>
        <taxon>Embryophyta</taxon>
        <taxon>Tracheophyta</taxon>
        <taxon>Spermatophyta</taxon>
        <taxon>Magnoliopsida</taxon>
        <taxon>eudicotyledons</taxon>
        <taxon>Gunneridae</taxon>
        <taxon>Pentapetalae</taxon>
        <taxon>rosids</taxon>
        <taxon>fabids</taxon>
        <taxon>Fabales</taxon>
        <taxon>Fabaceae</taxon>
        <taxon>Papilionoideae</taxon>
        <taxon>50 kb inversion clade</taxon>
        <taxon>NPAAA clade</taxon>
        <taxon>Hologalegina</taxon>
        <taxon>IRL clade</taxon>
        <taxon>Trifolieae</taxon>
        <taxon>Trifolium</taxon>
    </lineage>
</organism>
<evidence type="ECO:0000256" key="1">
    <source>
        <dbReference type="SAM" id="MobiDB-lite"/>
    </source>
</evidence>
<dbReference type="Proteomes" id="UP000236291">
    <property type="component" value="Unassembled WGS sequence"/>
</dbReference>
<gene>
    <name evidence="2" type="ORF">L195_g040674</name>
</gene>
<dbReference type="AlphaFoldDB" id="A0A2K3M1E5"/>
<evidence type="ECO:0000313" key="3">
    <source>
        <dbReference type="Proteomes" id="UP000236291"/>
    </source>
</evidence>
<evidence type="ECO:0000313" key="2">
    <source>
        <dbReference type="EMBL" id="PNX84611.1"/>
    </source>
</evidence>
<reference evidence="2 3" key="1">
    <citation type="journal article" date="2014" name="Am. J. Bot.">
        <title>Genome assembly and annotation for red clover (Trifolium pratense; Fabaceae).</title>
        <authorList>
            <person name="Istvanek J."/>
            <person name="Jaros M."/>
            <person name="Krenek A."/>
            <person name="Repkova J."/>
        </authorList>
    </citation>
    <scope>NUCLEOTIDE SEQUENCE [LARGE SCALE GENOMIC DNA]</scope>
    <source>
        <strain evidence="3">cv. Tatra</strain>
        <tissue evidence="2">Young leaves</tissue>
    </source>
</reference>
<protein>
    <submittedName>
        <fullName evidence="2">NAC transcription factor-like protein</fullName>
    </submittedName>
</protein>
<name>A0A2K3M1E5_TRIPR</name>
<sequence length="58" mass="6355">MGERGGNSESLVWLSEPGPKNGEQYGAPIKEEDWEDDNVVDFNVKSVQPEAPKAVLNP</sequence>